<sequence>MNTALRFSDASFTDGQAAVWDQRLTTPMLLECIGHLAGSGLAAIEVLSPSVLEACIARGENPLQRAVLARRRCPGVPLRATVNLLTGHGRAPDDTLGPGLLAPWLGELAAAGIAQVVLLDALQDPQRMSGAVRDAIAAGLVPIAALPYVADAGLDDADYARRARALAACGADRVMLRDESGVLTPDRARSLLPALRAALGELPLDLHTRCQTALGPWLAVEAARLGISGIDTALPCLANGASLPALPLLLRSLARLEILASAPSHQALAAANEGLAAIADQEGFPAAQPWVFDLAPFAHQLPGEVAARCMSQLRERGEWPRVHAFAAECAAVRADMGSPPMVAPFAQAIAEQAMSHFRGEPRYQSLRPVLRRLLQGIYGTPPGTLHDGLQQRVGRIEASSAIPADRSYAGGQTLLAGVAGVDAREVPGHARLAALRYESVAPAVALARGLLQRASRYALVSANGAGIEIRLQLGLVQ</sequence>
<evidence type="ECO:0000313" key="2">
    <source>
        <dbReference type="EMBL" id="AMO23561.1"/>
    </source>
</evidence>
<dbReference type="GO" id="GO:0003824">
    <property type="term" value="F:catalytic activity"/>
    <property type="evidence" value="ECO:0007669"/>
    <property type="project" value="InterPro"/>
</dbReference>
<dbReference type="Proteomes" id="UP000070433">
    <property type="component" value="Chromosome"/>
</dbReference>
<dbReference type="RefSeq" id="WP_061500058.1">
    <property type="nucleotide sequence ID" value="NZ_CP010951.1"/>
</dbReference>
<keyword evidence="3" id="KW-1185">Reference proteome</keyword>
<dbReference type="InterPro" id="IPR003379">
    <property type="entry name" value="Carboxylase_cons_dom"/>
</dbReference>
<dbReference type="AlphaFoldDB" id="A0A127JUB3"/>
<name>A0A127JUB3_9BURK</name>
<dbReference type="SUPFAM" id="SSF89000">
    <property type="entry name" value="post-HMGL domain-like"/>
    <property type="match status" value="1"/>
</dbReference>
<dbReference type="PROSITE" id="PS50991">
    <property type="entry name" value="PYR_CT"/>
    <property type="match status" value="1"/>
</dbReference>
<dbReference type="SUPFAM" id="SSF51569">
    <property type="entry name" value="Aldolase"/>
    <property type="match status" value="1"/>
</dbReference>
<dbReference type="InterPro" id="IPR013785">
    <property type="entry name" value="Aldolase_TIM"/>
</dbReference>
<gene>
    <name evidence="2" type="ORF">UC35_12495</name>
</gene>
<dbReference type="Pfam" id="PF02436">
    <property type="entry name" value="PYC_OADA"/>
    <property type="match status" value="1"/>
</dbReference>
<dbReference type="OrthoDB" id="9760256at2"/>
<protein>
    <recommendedName>
        <fullName evidence="1">Pyruvate carboxyltransferase domain-containing protein</fullName>
    </recommendedName>
</protein>
<dbReference type="EMBL" id="CP010951">
    <property type="protein sequence ID" value="AMO23561.1"/>
    <property type="molecule type" value="Genomic_DNA"/>
</dbReference>
<dbReference type="PATRIC" id="fig|94132.3.peg.2535"/>
<proteinExistence type="predicted"/>
<dbReference type="InterPro" id="IPR000891">
    <property type="entry name" value="PYR_CT"/>
</dbReference>
<feature type="domain" description="Pyruvate carboxyltransferase" evidence="1">
    <location>
        <begin position="5"/>
        <end position="269"/>
    </location>
</feature>
<evidence type="ECO:0000313" key="3">
    <source>
        <dbReference type="Proteomes" id="UP000070433"/>
    </source>
</evidence>
<organism evidence="2 3">
    <name type="scientific">Ramlibacter tataouinensis</name>
    <dbReference type="NCBI Taxonomy" id="94132"/>
    <lineage>
        <taxon>Bacteria</taxon>
        <taxon>Pseudomonadati</taxon>
        <taxon>Pseudomonadota</taxon>
        <taxon>Betaproteobacteria</taxon>
        <taxon>Burkholderiales</taxon>
        <taxon>Comamonadaceae</taxon>
        <taxon>Ramlibacter</taxon>
    </lineage>
</organism>
<accession>A0A127JUB3</accession>
<reference evidence="2 3" key="1">
    <citation type="journal article" date="2014" name="Int. J. Syst. Evol. Microbiol.">
        <title>Ramlibacter solisilvae sp. nov., isolated from forest soil, and emended description of the genus Ramlibacter.</title>
        <authorList>
            <person name="Lee H.J."/>
            <person name="Lee S.H."/>
            <person name="Lee S.S."/>
            <person name="Lee J.S."/>
            <person name="Kim Y."/>
            <person name="Kim S.C."/>
            <person name="Jeon C.O."/>
        </authorList>
    </citation>
    <scope>NUCLEOTIDE SEQUENCE [LARGE SCALE GENOMIC DNA]</scope>
    <source>
        <strain evidence="2 3">5-10</strain>
    </source>
</reference>
<dbReference type="Gene3D" id="3.20.20.70">
    <property type="entry name" value="Aldolase class I"/>
    <property type="match status" value="1"/>
</dbReference>
<evidence type="ECO:0000259" key="1">
    <source>
        <dbReference type="PROSITE" id="PS50991"/>
    </source>
</evidence>